<organism evidence="7 8">
    <name type="scientific">Rhododendron simsii</name>
    <name type="common">Sims's rhododendron</name>
    <dbReference type="NCBI Taxonomy" id="118357"/>
    <lineage>
        <taxon>Eukaryota</taxon>
        <taxon>Viridiplantae</taxon>
        <taxon>Streptophyta</taxon>
        <taxon>Embryophyta</taxon>
        <taxon>Tracheophyta</taxon>
        <taxon>Spermatophyta</taxon>
        <taxon>Magnoliopsida</taxon>
        <taxon>eudicotyledons</taxon>
        <taxon>Gunneridae</taxon>
        <taxon>Pentapetalae</taxon>
        <taxon>asterids</taxon>
        <taxon>Ericales</taxon>
        <taxon>Ericaceae</taxon>
        <taxon>Ericoideae</taxon>
        <taxon>Rhodoreae</taxon>
        <taxon>Rhododendron</taxon>
    </lineage>
</organism>
<evidence type="ECO:0000259" key="6">
    <source>
        <dbReference type="PROSITE" id="PS50966"/>
    </source>
</evidence>
<feature type="compositionally biased region" description="Low complexity" evidence="5">
    <location>
        <begin position="159"/>
        <end position="168"/>
    </location>
</feature>
<evidence type="ECO:0000313" key="7">
    <source>
        <dbReference type="EMBL" id="KAF7141601.1"/>
    </source>
</evidence>
<feature type="compositionally biased region" description="Basic and acidic residues" evidence="5">
    <location>
        <begin position="172"/>
        <end position="182"/>
    </location>
</feature>
<comment type="caution">
    <text evidence="7">The sequence shown here is derived from an EMBL/GenBank/DDBJ whole genome shotgun (WGS) entry which is preliminary data.</text>
</comment>
<dbReference type="Proteomes" id="UP000626092">
    <property type="component" value="Unassembled WGS sequence"/>
</dbReference>
<protein>
    <recommendedName>
        <fullName evidence="6">SWIM-type domain-containing protein</fullName>
    </recommendedName>
</protein>
<dbReference type="EMBL" id="WJXA01000006">
    <property type="protein sequence ID" value="KAF7141601.1"/>
    <property type="molecule type" value="Genomic_DNA"/>
</dbReference>
<dbReference type="OrthoDB" id="1918246at2759"/>
<dbReference type="PROSITE" id="PS50966">
    <property type="entry name" value="ZF_SWIM"/>
    <property type="match status" value="1"/>
</dbReference>
<dbReference type="PANTHER" id="PTHR31973:SF197">
    <property type="entry name" value="SWIM-TYPE DOMAIN-CONTAINING PROTEIN"/>
    <property type="match status" value="1"/>
</dbReference>
<dbReference type="AlphaFoldDB" id="A0A834LLP6"/>
<dbReference type="PANTHER" id="PTHR31973">
    <property type="entry name" value="POLYPROTEIN, PUTATIVE-RELATED"/>
    <property type="match status" value="1"/>
</dbReference>
<evidence type="ECO:0000256" key="2">
    <source>
        <dbReference type="ARBA" id="ARBA00022771"/>
    </source>
</evidence>
<evidence type="ECO:0000256" key="1">
    <source>
        <dbReference type="ARBA" id="ARBA00022723"/>
    </source>
</evidence>
<evidence type="ECO:0000256" key="4">
    <source>
        <dbReference type="PROSITE-ProRule" id="PRU00325"/>
    </source>
</evidence>
<dbReference type="SMART" id="SM00575">
    <property type="entry name" value="ZnF_PMZ"/>
    <property type="match status" value="1"/>
</dbReference>
<evidence type="ECO:0000313" key="8">
    <source>
        <dbReference type="Proteomes" id="UP000626092"/>
    </source>
</evidence>
<gene>
    <name evidence="7" type="ORF">RHSIM_Rhsim06G0106500</name>
</gene>
<keyword evidence="8" id="KW-1185">Reference proteome</keyword>
<accession>A0A834LLP6</accession>
<feature type="domain" description="SWIM-type" evidence="6">
    <location>
        <begin position="391"/>
        <end position="423"/>
    </location>
</feature>
<reference evidence="7" key="1">
    <citation type="submission" date="2019-11" db="EMBL/GenBank/DDBJ databases">
        <authorList>
            <person name="Liu Y."/>
            <person name="Hou J."/>
            <person name="Li T.-Q."/>
            <person name="Guan C.-H."/>
            <person name="Wu X."/>
            <person name="Wu H.-Z."/>
            <person name="Ling F."/>
            <person name="Zhang R."/>
            <person name="Shi X.-G."/>
            <person name="Ren J.-P."/>
            <person name="Chen E.-F."/>
            <person name="Sun J.-M."/>
        </authorList>
    </citation>
    <scope>NUCLEOTIDE SEQUENCE</scope>
    <source>
        <strain evidence="7">Adult_tree_wgs_1</strain>
        <tissue evidence="7">Leaves</tissue>
    </source>
</reference>
<dbReference type="GO" id="GO:0008270">
    <property type="term" value="F:zinc ion binding"/>
    <property type="evidence" value="ECO:0007669"/>
    <property type="project" value="UniProtKB-KW"/>
</dbReference>
<name>A0A834LLP6_RHOSS</name>
<feature type="region of interest" description="Disordered" evidence="5">
    <location>
        <begin position="142"/>
        <end position="200"/>
    </location>
</feature>
<evidence type="ECO:0000256" key="5">
    <source>
        <dbReference type="SAM" id="MobiDB-lite"/>
    </source>
</evidence>
<evidence type="ECO:0000256" key="3">
    <source>
        <dbReference type="ARBA" id="ARBA00022833"/>
    </source>
</evidence>
<dbReference type="Pfam" id="PF04434">
    <property type="entry name" value="SWIM"/>
    <property type="match status" value="1"/>
</dbReference>
<keyword evidence="1" id="KW-0479">Metal-binding</keyword>
<dbReference type="InterPro" id="IPR007527">
    <property type="entry name" value="Znf_SWIM"/>
</dbReference>
<keyword evidence="2 4" id="KW-0863">Zinc-finger</keyword>
<keyword evidence="3" id="KW-0862">Zinc</keyword>
<proteinExistence type="predicted"/>
<sequence length="438" mass="49124">MGTVVHDLVVHHNGQQSHIKNIDPDRYSHMELVADSCEVALTNVSERTGLALECYCFLPGSSVRMDIQNDKDLMAVFELYGMKNQKNYEHGSSSRSGKEVDTGPSLLEQMWAGLDSFDDVDWTELGDCQFNDEGDELFDYSDSEDLDWDVNGGGKSDGGHSSTDSGDGSDIDGGHQTEDREGGISNYESDDDGGQRSNDENDIQALNADRVERNAEETSTWIASKFARTLRSNPGMTIEAIYVELVENHGIAASRMQIYRGKRNALEAIEGNHAKAYHKLRQYAVEVIKTNPGSLVKLETEKIPSNVNLPTFKRMELKLHYSKLCQLQHTEGKFPGLKLRRFFWAAARAHTSLVTPMIRKRLDEVVDQSRVCKITFAGGEEYQVVEGVVSHVVNLKARTCCCKVWEISGLPCKHAASCISHKRMNVEEFCHTYYHRDT</sequence>
<dbReference type="InterPro" id="IPR006564">
    <property type="entry name" value="Znf_PMZ"/>
</dbReference>